<protein>
    <submittedName>
        <fullName evidence="1">Uncharacterized protein</fullName>
    </submittedName>
</protein>
<reference evidence="1" key="1">
    <citation type="journal article" date="2014" name="Front. Microbiol.">
        <title>High frequency of phylogenetically diverse reductive dehalogenase-homologous genes in deep subseafloor sedimentary metagenomes.</title>
        <authorList>
            <person name="Kawai M."/>
            <person name="Futagami T."/>
            <person name="Toyoda A."/>
            <person name="Takaki Y."/>
            <person name="Nishi S."/>
            <person name="Hori S."/>
            <person name="Arai W."/>
            <person name="Tsubouchi T."/>
            <person name="Morono Y."/>
            <person name="Uchiyama I."/>
            <person name="Ito T."/>
            <person name="Fujiyama A."/>
            <person name="Inagaki F."/>
            <person name="Takami H."/>
        </authorList>
    </citation>
    <scope>NUCLEOTIDE SEQUENCE</scope>
    <source>
        <strain evidence="1">Expedition CK06-06</strain>
    </source>
</reference>
<dbReference type="AlphaFoldDB" id="X1J824"/>
<proteinExistence type="predicted"/>
<name>X1J824_9ZZZZ</name>
<evidence type="ECO:0000313" key="1">
    <source>
        <dbReference type="EMBL" id="GAH65918.1"/>
    </source>
</evidence>
<organism evidence="1">
    <name type="scientific">marine sediment metagenome</name>
    <dbReference type="NCBI Taxonomy" id="412755"/>
    <lineage>
        <taxon>unclassified sequences</taxon>
        <taxon>metagenomes</taxon>
        <taxon>ecological metagenomes</taxon>
    </lineage>
</organism>
<gene>
    <name evidence="1" type="ORF">S03H2_48631</name>
</gene>
<sequence length="65" mass="7204">MRKVVRTDIGNEQLSAVVENGEVTGYHPINIRHLNKDILGCVTYIVLIGNAITKTKKVELEDARG</sequence>
<comment type="caution">
    <text evidence="1">The sequence shown here is derived from an EMBL/GenBank/DDBJ whole genome shotgun (WGS) entry which is preliminary data.</text>
</comment>
<accession>X1J824</accession>
<dbReference type="EMBL" id="BARU01030673">
    <property type="protein sequence ID" value="GAH65918.1"/>
    <property type="molecule type" value="Genomic_DNA"/>
</dbReference>